<evidence type="ECO:0000313" key="8">
    <source>
        <dbReference type="Proteomes" id="UP000094795"/>
    </source>
</evidence>
<feature type="transmembrane region" description="Helical" evidence="5">
    <location>
        <begin position="21"/>
        <end position="41"/>
    </location>
</feature>
<keyword evidence="5" id="KW-1133">Transmembrane helix</keyword>
<feature type="transmembrane region" description="Helical" evidence="5">
    <location>
        <begin position="61"/>
        <end position="78"/>
    </location>
</feature>
<keyword evidence="5" id="KW-0812">Transmembrane</keyword>
<dbReference type="GO" id="GO:0003677">
    <property type="term" value="F:DNA binding"/>
    <property type="evidence" value="ECO:0007669"/>
    <property type="project" value="UniProtKB-UniRule"/>
</dbReference>
<dbReference type="Gene3D" id="1.10.357.10">
    <property type="entry name" value="Tetracycline Repressor, domain 2"/>
    <property type="match status" value="1"/>
</dbReference>
<evidence type="ECO:0000259" key="6">
    <source>
        <dbReference type="PROSITE" id="PS50977"/>
    </source>
</evidence>
<sequence length="195" mass="20469">MTTLTKSERTRARILDKGRTLVLAQGFGGLGLNTLLAGAGVPKGSFYHYFASKEAFGCAMLADYVTGYLAAMDAVLALPEPAAARLDRFFSAALDSDAGSMADRCLVVKLAAEIADLSDDMRAILADGVALVAARLAVLLRDGEADGSLVPQADPESAAAQLYAQWLGAAIVAKLSRNSTPLEQALADTRARFCR</sequence>
<reference evidence="7 8" key="1">
    <citation type="submission" date="2015-12" db="EMBL/GenBank/DDBJ databases">
        <authorList>
            <person name="Shamseldin A."/>
            <person name="Moawad H."/>
            <person name="Abd El-Rahim W.M."/>
            <person name="Sadowsky M.J."/>
        </authorList>
    </citation>
    <scope>NUCLEOTIDE SEQUENCE [LARGE SCALE GENOMIC DNA]</scope>
    <source>
        <strain evidence="7 8">JC234</strain>
    </source>
</reference>
<protein>
    <submittedName>
        <fullName evidence="7">TetR family transcriptional regulator</fullName>
    </submittedName>
</protein>
<dbReference type="Pfam" id="PF16925">
    <property type="entry name" value="TetR_C_13"/>
    <property type="match status" value="1"/>
</dbReference>
<evidence type="ECO:0000313" key="7">
    <source>
        <dbReference type="EMBL" id="OCW58633.1"/>
    </source>
</evidence>
<evidence type="ECO:0000256" key="2">
    <source>
        <dbReference type="ARBA" id="ARBA00023125"/>
    </source>
</evidence>
<evidence type="ECO:0000256" key="1">
    <source>
        <dbReference type="ARBA" id="ARBA00023015"/>
    </source>
</evidence>
<name>A0A1C1YYL9_9HYPH</name>
<dbReference type="Proteomes" id="UP000094795">
    <property type="component" value="Unassembled WGS sequence"/>
</dbReference>
<keyword evidence="2 4" id="KW-0238">DNA-binding</keyword>
<evidence type="ECO:0000256" key="3">
    <source>
        <dbReference type="ARBA" id="ARBA00023163"/>
    </source>
</evidence>
<dbReference type="InterPro" id="IPR011075">
    <property type="entry name" value="TetR_C"/>
</dbReference>
<dbReference type="AlphaFoldDB" id="A0A1C1YYL9"/>
<feature type="DNA-binding region" description="H-T-H motif" evidence="4">
    <location>
        <begin position="31"/>
        <end position="50"/>
    </location>
</feature>
<dbReference type="InterPro" id="IPR001647">
    <property type="entry name" value="HTH_TetR"/>
</dbReference>
<dbReference type="RefSeq" id="WP_066176238.1">
    <property type="nucleotide sequence ID" value="NZ_LQZT01000005.1"/>
</dbReference>
<dbReference type="EMBL" id="LQZT01000005">
    <property type="protein sequence ID" value="OCW58633.1"/>
    <property type="molecule type" value="Genomic_DNA"/>
</dbReference>
<proteinExistence type="predicted"/>
<comment type="caution">
    <text evidence="7">The sequence shown here is derived from an EMBL/GenBank/DDBJ whole genome shotgun (WGS) entry which is preliminary data.</text>
</comment>
<feature type="domain" description="HTH tetR-type" evidence="6">
    <location>
        <begin position="8"/>
        <end position="68"/>
    </location>
</feature>
<keyword evidence="3" id="KW-0804">Transcription</keyword>
<keyword evidence="5" id="KW-0472">Membrane</keyword>
<gene>
    <name evidence="7" type="ORF">AWJ14_05705</name>
</gene>
<dbReference type="PANTHER" id="PTHR47506">
    <property type="entry name" value="TRANSCRIPTIONAL REGULATORY PROTEIN"/>
    <property type="match status" value="1"/>
</dbReference>
<keyword evidence="1" id="KW-0805">Transcription regulation</keyword>
<dbReference type="Pfam" id="PF00440">
    <property type="entry name" value="TetR_N"/>
    <property type="match status" value="1"/>
</dbReference>
<dbReference type="SUPFAM" id="SSF46689">
    <property type="entry name" value="Homeodomain-like"/>
    <property type="match status" value="1"/>
</dbReference>
<evidence type="ECO:0000256" key="4">
    <source>
        <dbReference type="PROSITE-ProRule" id="PRU00335"/>
    </source>
</evidence>
<dbReference type="PANTHER" id="PTHR47506:SF6">
    <property type="entry name" value="HTH-TYPE TRANSCRIPTIONAL REPRESSOR NEMR"/>
    <property type="match status" value="1"/>
</dbReference>
<dbReference type="SUPFAM" id="SSF48498">
    <property type="entry name" value="Tetracyclin repressor-like, C-terminal domain"/>
    <property type="match status" value="1"/>
</dbReference>
<organism evidence="7 8">
    <name type="scientific">Hoeflea olei</name>
    <dbReference type="NCBI Taxonomy" id="1480615"/>
    <lineage>
        <taxon>Bacteria</taxon>
        <taxon>Pseudomonadati</taxon>
        <taxon>Pseudomonadota</taxon>
        <taxon>Alphaproteobacteria</taxon>
        <taxon>Hyphomicrobiales</taxon>
        <taxon>Rhizobiaceae</taxon>
        <taxon>Hoeflea</taxon>
    </lineage>
</organism>
<dbReference type="InterPro" id="IPR009057">
    <property type="entry name" value="Homeodomain-like_sf"/>
</dbReference>
<evidence type="ECO:0000256" key="5">
    <source>
        <dbReference type="SAM" id="Phobius"/>
    </source>
</evidence>
<dbReference type="PROSITE" id="PS50977">
    <property type="entry name" value="HTH_TETR_2"/>
    <property type="match status" value="1"/>
</dbReference>
<dbReference type="InterPro" id="IPR036271">
    <property type="entry name" value="Tet_transcr_reg_TetR-rel_C_sf"/>
</dbReference>
<accession>A0A1C1YYL9</accession>
<dbReference type="OrthoDB" id="9811084at2"/>
<keyword evidence="8" id="KW-1185">Reference proteome</keyword>